<name>A0ABW1HE19_9ACTN</name>
<proteinExistence type="predicted"/>
<dbReference type="Gene3D" id="3.90.180.10">
    <property type="entry name" value="Medium-chain alcohol dehydrogenases, catalytic domain"/>
    <property type="match status" value="1"/>
</dbReference>
<evidence type="ECO:0000313" key="1">
    <source>
        <dbReference type="EMBL" id="MFC5927067.1"/>
    </source>
</evidence>
<dbReference type="Proteomes" id="UP001596226">
    <property type="component" value="Unassembled WGS sequence"/>
</dbReference>
<dbReference type="EMBL" id="JBHSQS010000025">
    <property type="protein sequence ID" value="MFC5927067.1"/>
    <property type="molecule type" value="Genomic_DNA"/>
</dbReference>
<dbReference type="RefSeq" id="WP_377515396.1">
    <property type="nucleotide sequence ID" value="NZ_JBHSQS010000025.1"/>
</dbReference>
<keyword evidence="2" id="KW-1185">Reference proteome</keyword>
<dbReference type="Pfam" id="PF13602">
    <property type="entry name" value="ADH_zinc_N_2"/>
    <property type="match status" value="1"/>
</dbReference>
<reference evidence="2" key="1">
    <citation type="journal article" date="2019" name="Int. J. Syst. Evol. Microbiol.">
        <title>The Global Catalogue of Microorganisms (GCM) 10K type strain sequencing project: providing services to taxonomists for standard genome sequencing and annotation.</title>
        <authorList>
            <consortium name="The Broad Institute Genomics Platform"/>
            <consortium name="The Broad Institute Genome Sequencing Center for Infectious Disease"/>
            <person name="Wu L."/>
            <person name="Ma J."/>
        </authorList>
    </citation>
    <scope>NUCLEOTIDE SEQUENCE [LARGE SCALE GENOMIC DNA]</scope>
    <source>
        <strain evidence="2">CGMCC 4.7144</strain>
    </source>
</reference>
<feature type="non-terminal residue" evidence="1">
    <location>
        <position position="1"/>
    </location>
</feature>
<comment type="caution">
    <text evidence="1">The sequence shown here is derived from an EMBL/GenBank/DDBJ whole genome shotgun (WGS) entry which is preliminary data.</text>
</comment>
<organism evidence="1 2">
    <name type="scientific">Micromonospora vulcania</name>
    <dbReference type="NCBI Taxonomy" id="1441873"/>
    <lineage>
        <taxon>Bacteria</taxon>
        <taxon>Bacillati</taxon>
        <taxon>Actinomycetota</taxon>
        <taxon>Actinomycetes</taxon>
        <taxon>Micromonosporales</taxon>
        <taxon>Micromonosporaceae</taxon>
        <taxon>Micromonospora</taxon>
    </lineage>
</organism>
<evidence type="ECO:0000313" key="2">
    <source>
        <dbReference type="Proteomes" id="UP001596226"/>
    </source>
</evidence>
<gene>
    <name evidence="1" type="ORF">ACFQGL_27390</name>
</gene>
<dbReference type="Gene3D" id="3.40.50.720">
    <property type="entry name" value="NAD(P)-binding Rossmann-like Domain"/>
    <property type="match status" value="1"/>
</dbReference>
<sequence length="99" mass="9773">GAPAGVLRPGGRLVNLGSAAHASAPVESAVLRGGSLHVIGYTNNSLSTEQRAAALGVVAGHAAAGRLTVDHEVVPFTSVADAWVRQATGAASGRIVLAL</sequence>
<protein>
    <submittedName>
        <fullName evidence="1">Zinc-binding dehydrogenase</fullName>
    </submittedName>
</protein>
<accession>A0ABW1HE19</accession>